<organism evidence="2 3">
    <name type="scientific">Linum tenue</name>
    <dbReference type="NCBI Taxonomy" id="586396"/>
    <lineage>
        <taxon>Eukaryota</taxon>
        <taxon>Viridiplantae</taxon>
        <taxon>Streptophyta</taxon>
        <taxon>Embryophyta</taxon>
        <taxon>Tracheophyta</taxon>
        <taxon>Spermatophyta</taxon>
        <taxon>Magnoliopsida</taxon>
        <taxon>eudicotyledons</taxon>
        <taxon>Gunneridae</taxon>
        <taxon>Pentapetalae</taxon>
        <taxon>rosids</taxon>
        <taxon>fabids</taxon>
        <taxon>Malpighiales</taxon>
        <taxon>Linaceae</taxon>
        <taxon>Linum</taxon>
    </lineage>
</organism>
<dbReference type="PANTHER" id="PTHR31374">
    <property type="entry name" value="AUXIN-INDUCED PROTEIN-LIKE-RELATED"/>
    <property type="match status" value="1"/>
</dbReference>
<comment type="similarity">
    <text evidence="1">Belongs to the ARG7 family.</text>
</comment>
<dbReference type="PANTHER" id="PTHR31374:SF28">
    <property type="entry name" value="SAUR-LIKE AUXIN-RESPONSIVE PROTEIN FAMILY"/>
    <property type="match status" value="1"/>
</dbReference>
<name>A0AAV0I3I0_9ROSI</name>
<keyword evidence="3" id="KW-1185">Reference proteome</keyword>
<comment type="caution">
    <text evidence="2">The sequence shown here is derived from an EMBL/GenBank/DDBJ whole genome shotgun (WGS) entry which is preliminary data.</text>
</comment>
<dbReference type="AlphaFoldDB" id="A0AAV0I3I0"/>
<reference evidence="2" key="1">
    <citation type="submission" date="2022-08" db="EMBL/GenBank/DDBJ databases">
        <authorList>
            <person name="Gutierrez-Valencia J."/>
        </authorList>
    </citation>
    <scope>NUCLEOTIDE SEQUENCE</scope>
</reference>
<dbReference type="Proteomes" id="UP001154282">
    <property type="component" value="Unassembled WGS sequence"/>
</dbReference>
<evidence type="ECO:0000313" key="2">
    <source>
        <dbReference type="EMBL" id="CAI0391788.1"/>
    </source>
</evidence>
<accession>A0AAV0I3I0</accession>
<proteinExistence type="inferred from homology"/>
<gene>
    <name evidence="2" type="ORF">LITE_LOCUS7269</name>
</gene>
<sequence length="136" mass="15170">MLGKKMVSFRKLARKVKVISSIRGGNYYGGEYDLPPSTTPPPQYECLLGELESEMATTPTGYFAVYVGEEKERFAVPTGFLSHPLFKMLMEKAYSDQQCLDRLVIPCTVATFQEVVAAVQCCNGRFDLGNLVEELL</sequence>
<dbReference type="InterPro" id="IPR003676">
    <property type="entry name" value="SAUR_fam"/>
</dbReference>
<evidence type="ECO:0000313" key="3">
    <source>
        <dbReference type="Proteomes" id="UP001154282"/>
    </source>
</evidence>
<dbReference type="EMBL" id="CAMGYJ010000003">
    <property type="protein sequence ID" value="CAI0391788.1"/>
    <property type="molecule type" value="Genomic_DNA"/>
</dbReference>
<dbReference type="Pfam" id="PF02519">
    <property type="entry name" value="Auxin_inducible"/>
    <property type="match status" value="1"/>
</dbReference>
<protein>
    <submittedName>
        <fullName evidence="2">Uncharacterized protein</fullName>
    </submittedName>
</protein>
<dbReference type="GO" id="GO:0009733">
    <property type="term" value="P:response to auxin"/>
    <property type="evidence" value="ECO:0007669"/>
    <property type="project" value="InterPro"/>
</dbReference>
<evidence type="ECO:0000256" key="1">
    <source>
        <dbReference type="ARBA" id="ARBA00006974"/>
    </source>
</evidence>